<evidence type="ECO:0000259" key="2">
    <source>
        <dbReference type="Pfam" id="PF23338"/>
    </source>
</evidence>
<protein>
    <submittedName>
        <fullName evidence="4">Uncharacterized protein</fullName>
    </submittedName>
</protein>
<dbReference type="GO" id="GO:0016020">
    <property type="term" value="C:membrane"/>
    <property type="evidence" value="ECO:0007669"/>
    <property type="project" value="TreeGrafter"/>
</dbReference>
<dbReference type="InterPro" id="IPR055363">
    <property type="entry name" value="PTHB1_hp_dom"/>
</dbReference>
<dbReference type="Proteomes" id="UP000785679">
    <property type="component" value="Unassembled WGS sequence"/>
</dbReference>
<dbReference type="Pfam" id="PF23338">
    <property type="entry name" value="PTHB1_hp"/>
    <property type="match status" value="1"/>
</dbReference>
<dbReference type="InterPro" id="IPR026511">
    <property type="entry name" value="PTHB1"/>
</dbReference>
<evidence type="ECO:0000259" key="3">
    <source>
        <dbReference type="Pfam" id="PF23339"/>
    </source>
</evidence>
<dbReference type="InterPro" id="IPR055362">
    <property type="entry name" value="PTHB1_pf_dom"/>
</dbReference>
<dbReference type="Pfam" id="PF23339">
    <property type="entry name" value="PTHB1_CtH"/>
    <property type="match status" value="1"/>
</dbReference>
<feature type="domain" description="PTHB1 hairpin" evidence="2">
    <location>
        <begin position="127"/>
        <end position="228"/>
    </location>
</feature>
<accession>A0A8J8ND69</accession>
<evidence type="ECO:0000313" key="4">
    <source>
        <dbReference type="EMBL" id="TNV72524.1"/>
    </source>
</evidence>
<dbReference type="InterPro" id="IPR055364">
    <property type="entry name" value="PTHB1_CtH_dom"/>
</dbReference>
<evidence type="ECO:0000259" key="1">
    <source>
        <dbReference type="Pfam" id="PF23337"/>
    </source>
</evidence>
<feature type="domain" description="PTHB1 C-terminal helix bundle" evidence="3">
    <location>
        <begin position="257"/>
        <end position="319"/>
    </location>
</feature>
<dbReference type="Pfam" id="PF23337">
    <property type="entry name" value="PTHB1_pf"/>
    <property type="match status" value="1"/>
</dbReference>
<feature type="domain" description="PTHB1 platform" evidence="1">
    <location>
        <begin position="26"/>
        <end position="118"/>
    </location>
</feature>
<gene>
    <name evidence="4" type="ORF">FGO68_gene2806</name>
</gene>
<organism evidence="4 5">
    <name type="scientific">Halteria grandinella</name>
    <dbReference type="NCBI Taxonomy" id="5974"/>
    <lineage>
        <taxon>Eukaryota</taxon>
        <taxon>Sar</taxon>
        <taxon>Alveolata</taxon>
        <taxon>Ciliophora</taxon>
        <taxon>Intramacronucleata</taxon>
        <taxon>Spirotrichea</taxon>
        <taxon>Stichotrichia</taxon>
        <taxon>Sporadotrichida</taxon>
        <taxon>Halteriidae</taxon>
        <taxon>Halteria</taxon>
    </lineage>
</organism>
<evidence type="ECO:0000313" key="5">
    <source>
        <dbReference type="Proteomes" id="UP000785679"/>
    </source>
</evidence>
<dbReference type="OrthoDB" id="10262646at2759"/>
<dbReference type="GO" id="GO:0034464">
    <property type="term" value="C:BBSome"/>
    <property type="evidence" value="ECO:0007669"/>
    <property type="project" value="InterPro"/>
</dbReference>
<dbReference type="AlphaFoldDB" id="A0A8J8ND69"/>
<dbReference type="EMBL" id="RRYP01021992">
    <property type="protein sequence ID" value="TNV72524.1"/>
    <property type="molecule type" value="Genomic_DNA"/>
</dbReference>
<dbReference type="PANTHER" id="PTHR20991">
    <property type="entry name" value="PARATHYROID HORMONE-RESPONSIVE B1 GENE"/>
    <property type="match status" value="1"/>
</dbReference>
<sequence length="327" mass="36792">MRTQIAEVVLPVAFFVQINAGNQAEVREGDVKLNLVLNKTIPSLPSLFEDAIESLQARDIASQNKKQLTFTYHNQTPVTLIISKDDTKLRLQSPDFASLWYLCQSLVSRLFDLFGKSELQITYPDAIPLNELFTVIDEHAAYRGEILRLKKVLDDRSYQFRTIQKRLLNRFKDKNPTPLNNLDFLLNHTYMQLIEAATGSQQMIALLGQTSLKLSATLDLTLLLVKLRFFNSQESQESFELLRGAFCVDADTIRELDRGENCWEDVANASLGYLLKNALGGKAGGKASAAANVQTSSQIKQLQDVEKLKQNITHVCDKISKGVRLDL</sequence>
<reference evidence="4" key="1">
    <citation type="submission" date="2019-06" db="EMBL/GenBank/DDBJ databases">
        <authorList>
            <person name="Zheng W."/>
        </authorList>
    </citation>
    <scope>NUCLEOTIDE SEQUENCE</scope>
    <source>
        <strain evidence="4">QDHG01</strain>
    </source>
</reference>
<dbReference type="GO" id="GO:0060271">
    <property type="term" value="P:cilium assembly"/>
    <property type="evidence" value="ECO:0007669"/>
    <property type="project" value="TreeGrafter"/>
</dbReference>
<keyword evidence="5" id="KW-1185">Reference proteome</keyword>
<proteinExistence type="predicted"/>
<comment type="caution">
    <text evidence="4">The sequence shown here is derived from an EMBL/GenBank/DDBJ whole genome shotgun (WGS) entry which is preliminary data.</text>
</comment>
<name>A0A8J8ND69_HALGN</name>
<dbReference type="PANTHER" id="PTHR20991:SF0">
    <property type="entry name" value="PROTEIN PTHB1"/>
    <property type="match status" value="1"/>
</dbReference>